<keyword evidence="4" id="KW-0119">Carbohydrate metabolism</keyword>
<keyword evidence="8" id="KW-0732">Signal</keyword>
<evidence type="ECO:0000256" key="4">
    <source>
        <dbReference type="ARBA" id="ARBA00023277"/>
    </source>
</evidence>
<dbReference type="AlphaFoldDB" id="A0A6G0XD97"/>
<evidence type="ECO:0000256" key="3">
    <source>
        <dbReference type="ARBA" id="ARBA00023001"/>
    </source>
</evidence>
<evidence type="ECO:0000313" key="11">
    <source>
        <dbReference type="Proteomes" id="UP000481153"/>
    </source>
</evidence>
<keyword evidence="11" id="KW-1185">Reference proteome</keyword>
<comment type="caution">
    <text evidence="10">The sequence shown here is derived from an EMBL/GenBank/DDBJ whole genome shotgun (WGS) entry which is preliminary data.</text>
</comment>
<dbReference type="Pfam" id="PF00150">
    <property type="entry name" value="Cellulase"/>
    <property type="match status" value="1"/>
</dbReference>
<dbReference type="Proteomes" id="UP000481153">
    <property type="component" value="Unassembled WGS sequence"/>
</dbReference>
<evidence type="ECO:0000256" key="7">
    <source>
        <dbReference type="RuleBase" id="RU361153"/>
    </source>
</evidence>
<protein>
    <recommendedName>
        <fullName evidence="9">Glycoside hydrolase family 5 domain-containing protein</fullName>
    </recommendedName>
</protein>
<organism evidence="10 11">
    <name type="scientific">Aphanomyces euteiches</name>
    <dbReference type="NCBI Taxonomy" id="100861"/>
    <lineage>
        <taxon>Eukaryota</taxon>
        <taxon>Sar</taxon>
        <taxon>Stramenopiles</taxon>
        <taxon>Oomycota</taxon>
        <taxon>Saprolegniomycetes</taxon>
        <taxon>Saprolegniales</taxon>
        <taxon>Verrucalvaceae</taxon>
        <taxon>Aphanomyces</taxon>
    </lineage>
</organism>
<evidence type="ECO:0000313" key="10">
    <source>
        <dbReference type="EMBL" id="KAF0738136.1"/>
    </source>
</evidence>
<evidence type="ECO:0000256" key="5">
    <source>
        <dbReference type="ARBA" id="ARBA00023295"/>
    </source>
</evidence>
<keyword evidence="6" id="KW-0624">Polysaccharide degradation</keyword>
<name>A0A6G0XD97_9STRA</name>
<evidence type="ECO:0000256" key="6">
    <source>
        <dbReference type="ARBA" id="ARBA00023326"/>
    </source>
</evidence>
<dbReference type="InterPro" id="IPR001547">
    <property type="entry name" value="Glyco_hydro_5"/>
</dbReference>
<dbReference type="InterPro" id="IPR017853">
    <property type="entry name" value="GH"/>
</dbReference>
<proteinExistence type="inferred from homology"/>
<feature type="chain" id="PRO_5026337303" description="Glycoside hydrolase family 5 domain-containing protein" evidence="8">
    <location>
        <begin position="20"/>
        <end position="520"/>
    </location>
</feature>
<dbReference type="Gene3D" id="3.20.20.80">
    <property type="entry name" value="Glycosidases"/>
    <property type="match status" value="1"/>
</dbReference>
<dbReference type="VEuPathDB" id="FungiDB:AeMF1_018072"/>
<dbReference type="EMBL" id="VJMJ01000079">
    <property type="protein sequence ID" value="KAF0738136.1"/>
    <property type="molecule type" value="Genomic_DNA"/>
</dbReference>
<gene>
    <name evidence="10" type="ORF">Ae201684_006119</name>
</gene>
<feature type="signal peptide" evidence="8">
    <location>
        <begin position="1"/>
        <end position="19"/>
    </location>
</feature>
<dbReference type="PANTHER" id="PTHR35923:SF2">
    <property type="entry name" value="ENDOGLUCANASE"/>
    <property type="match status" value="1"/>
</dbReference>
<keyword evidence="5 7" id="KW-0326">Glycosidase</keyword>
<sequence length="520" mass="56566">MRTSCVFGAALACVAAAAGSTSDEVKTFRTCRQTKYVTANNQIFAVDPANETAQTPIQIKGVQWMGMETTDGIPNGLWGKGLVQVQSGINGTSLADMLKFMYANKINVVRLPLTASNIMDDIFPKVKNIHGENKEIALYDKGFTPRMSDFLARFIGSFQKYRIGVVLDIHVLLPRFAQDAYWYYPSYTAVEDTDAYKTAVILAKNYCKVDYWNVIGIEIKNGMTDVTWPSAAGGNNNTDWATAADAIAAKINELCPQWLVFVSGGSNSKNGFVVDTASYPLWPGMNFANATKRPLKAKNVVYSPQAFTQGTQPYGYYFNPKSNCSTVPLTDKNTECVVIINGTKVRNTYDALRCPNSNLQCQSYTPLATTDLAKTYQRLLDENLGDVVRAQKVPVVFGSFGGVYGVDQPLQSSVLDLIIKYISTSTAGGFFGSLNPDTEMWLEAPPAGNKTIGKTHYGLMSIRSWQVANADLLAAMSAMKSSEIPCYGDAYPGNPDATNGAESTSAMLAVVTTMLLALFA</sequence>
<keyword evidence="3" id="KW-0136">Cellulose degradation</keyword>
<evidence type="ECO:0000259" key="9">
    <source>
        <dbReference type="Pfam" id="PF00150"/>
    </source>
</evidence>
<dbReference type="PANTHER" id="PTHR35923">
    <property type="entry name" value="MAJOR EXTRACELLULAR ENDOGLUCANASE"/>
    <property type="match status" value="1"/>
</dbReference>
<evidence type="ECO:0000256" key="1">
    <source>
        <dbReference type="ARBA" id="ARBA00005641"/>
    </source>
</evidence>
<comment type="similarity">
    <text evidence="1 7">Belongs to the glycosyl hydrolase 5 (cellulase A) family.</text>
</comment>
<evidence type="ECO:0000256" key="2">
    <source>
        <dbReference type="ARBA" id="ARBA00022801"/>
    </source>
</evidence>
<dbReference type="GO" id="GO:0004553">
    <property type="term" value="F:hydrolase activity, hydrolyzing O-glycosyl compounds"/>
    <property type="evidence" value="ECO:0007669"/>
    <property type="project" value="InterPro"/>
</dbReference>
<feature type="domain" description="Glycoside hydrolase family 5" evidence="9">
    <location>
        <begin position="60"/>
        <end position="305"/>
    </location>
</feature>
<evidence type="ECO:0000256" key="8">
    <source>
        <dbReference type="SAM" id="SignalP"/>
    </source>
</evidence>
<accession>A0A6G0XD97</accession>
<keyword evidence="2 7" id="KW-0378">Hydrolase</keyword>
<reference evidence="10 11" key="1">
    <citation type="submission" date="2019-07" db="EMBL/GenBank/DDBJ databases">
        <title>Genomics analysis of Aphanomyces spp. identifies a new class of oomycete effector associated with host adaptation.</title>
        <authorList>
            <person name="Gaulin E."/>
        </authorList>
    </citation>
    <scope>NUCLEOTIDE SEQUENCE [LARGE SCALE GENOMIC DNA]</scope>
    <source>
        <strain evidence="10 11">ATCC 201684</strain>
    </source>
</reference>
<dbReference type="GO" id="GO:0030245">
    <property type="term" value="P:cellulose catabolic process"/>
    <property type="evidence" value="ECO:0007669"/>
    <property type="project" value="UniProtKB-KW"/>
</dbReference>
<dbReference type="SUPFAM" id="SSF51445">
    <property type="entry name" value="(Trans)glycosidases"/>
    <property type="match status" value="1"/>
</dbReference>